<evidence type="ECO:0000313" key="4">
    <source>
        <dbReference type="Proteomes" id="UP000001058"/>
    </source>
</evidence>
<name>D8U716_VOLCA</name>
<evidence type="ECO:0000313" key="3">
    <source>
        <dbReference type="EMBL" id="EFJ44607.1"/>
    </source>
</evidence>
<proteinExistence type="inferred from homology"/>
<accession>D8U716</accession>
<gene>
    <name evidence="3" type="ORF">VOLCADRAFT_118738</name>
</gene>
<evidence type="ECO:0000256" key="2">
    <source>
        <dbReference type="SAM" id="MobiDB-lite"/>
    </source>
</evidence>
<dbReference type="AlphaFoldDB" id="D8U716"/>
<dbReference type="Proteomes" id="UP000001058">
    <property type="component" value="Unassembled WGS sequence"/>
</dbReference>
<dbReference type="RefSeq" id="XP_002954457.1">
    <property type="nucleotide sequence ID" value="XM_002954411.1"/>
</dbReference>
<dbReference type="KEGG" id="vcn:VOLCADRAFT_118738"/>
<dbReference type="InterPro" id="IPR050196">
    <property type="entry name" value="Cytochrome_P450_Monoox"/>
</dbReference>
<dbReference type="PANTHER" id="PTHR24291:SF183">
    <property type="entry name" value="CYTOCHROME P450 97B3, CHLOROPLASTIC"/>
    <property type="match status" value="1"/>
</dbReference>
<dbReference type="GO" id="GO:0020037">
    <property type="term" value="F:heme binding"/>
    <property type="evidence" value="ECO:0007669"/>
    <property type="project" value="InterPro"/>
</dbReference>
<feature type="non-terminal residue" evidence="3">
    <location>
        <position position="306"/>
    </location>
</feature>
<dbReference type="EMBL" id="GL378363">
    <property type="protein sequence ID" value="EFJ44607.1"/>
    <property type="molecule type" value="Genomic_DNA"/>
</dbReference>
<sequence>MTYSSRKGVLKGQGYGQVIKVKQWIPMWHNGAELYYKKRPSRHAPVLDPSQYGGDDSDGGEAVAPVNAASTTATETVPYDLISVLTDIENAALWLLLQLPIPDHLLPGYDKYMANIATLDELVYGIIRRRRERGVLDGDRDLLAFLLRAQQAQVRQQQQLQHQHQQERHPKPTHQLAAQQGDCPHAAASSNIIGAVGIGGNDAAATAITAESSITDKQIRDELVTMFFGGTDTSALALTLTAYHLAHCPEAQRAARAEVLEVLGGRSVRELQSDAVQRRLPFLTACLNETLRLYPALPEITRLAQQ</sequence>
<evidence type="ECO:0008006" key="5">
    <source>
        <dbReference type="Google" id="ProtNLM"/>
    </source>
</evidence>
<dbReference type="GeneID" id="9624602"/>
<evidence type="ECO:0000256" key="1">
    <source>
        <dbReference type="ARBA" id="ARBA00010617"/>
    </source>
</evidence>
<protein>
    <recommendedName>
        <fullName evidence="5">Cytochrome P450</fullName>
    </recommendedName>
</protein>
<dbReference type="PANTHER" id="PTHR24291">
    <property type="entry name" value="CYTOCHROME P450 FAMILY 4"/>
    <property type="match status" value="1"/>
</dbReference>
<dbReference type="eggNOG" id="KOG0157">
    <property type="taxonomic scope" value="Eukaryota"/>
</dbReference>
<reference evidence="3 4" key="1">
    <citation type="journal article" date="2010" name="Science">
        <title>Genomic analysis of organismal complexity in the multicellular green alga Volvox carteri.</title>
        <authorList>
            <person name="Prochnik S.E."/>
            <person name="Umen J."/>
            <person name="Nedelcu A.M."/>
            <person name="Hallmann A."/>
            <person name="Miller S.M."/>
            <person name="Nishii I."/>
            <person name="Ferris P."/>
            <person name="Kuo A."/>
            <person name="Mitros T."/>
            <person name="Fritz-Laylin L.K."/>
            <person name="Hellsten U."/>
            <person name="Chapman J."/>
            <person name="Simakov O."/>
            <person name="Rensing S.A."/>
            <person name="Terry A."/>
            <person name="Pangilinan J."/>
            <person name="Kapitonov V."/>
            <person name="Jurka J."/>
            <person name="Salamov A."/>
            <person name="Shapiro H."/>
            <person name="Schmutz J."/>
            <person name="Grimwood J."/>
            <person name="Lindquist E."/>
            <person name="Lucas S."/>
            <person name="Grigoriev I.V."/>
            <person name="Schmitt R."/>
            <person name="Kirk D."/>
            <person name="Rokhsar D.S."/>
        </authorList>
    </citation>
    <scope>NUCLEOTIDE SEQUENCE [LARGE SCALE GENOMIC DNA]</scope>
    <source>
        <strain evidence="4">f. Nagariensis / Eve</strain>
    </source>
</reference>
<dbReference type="InterPro" id="IPR001128">
    <property type="entry name" value="Cyt_P450"/>
</dbReference>
<comment type="similarity">
    <text evidence="1">Belongs to the cytochrome P450 family.</text>
</comment>
<dbReference type="Pfam" id="PF00067">
    <property type="entry name" value="p450"/>
    <property type="match status" value="1"/>
</dbReference>
<dbReference type="SUPFAM" id="SSF48264">
    <property type="entry name" value="Cytochrome P450"/>
    <property type="match status" value="1"/>
</dbReference>
<feature type="region of interest" description="Disordered" evidence="2">
    <location>
        <begin position="156"/>
        <end position="180"/>
    </location>
</feature>
<dbReference type="Gene3D" id="1.10.630.10">
    <property type="entry name" value="Cytochrome P450"/>
    <property type="match status" value="1"/>
</dbReference>
<keyword evidence="4" id="KW-1185">Reference proteome</keyword>
<dbReference type="GO" id="GO:0004497">
    <property type="term" value="F:monooxygenase activity"/>
    <property type="evidence" value="ECO:0007669"/>
    <property type="project" value="InterPro"/>
</dbReference>
<dbReference type="OrthoDB" id="1055148at2759"/>
<dbReference type="InterPro" id="IPR036396">
    <property type="entry name" value="Cyt_P450_sf"/>
</dbReference>
<dbReference type="InParanoid" id="D8U716"/>
<dbReference type="GO" id="GO:0016705">
    <property type="term" value="F:oxidoreductase activity, acting on paired donors, with incorporation or reduction of molecular oxygen"/>
    <property type="evidence" value="ECO:0007669"/>
    <property type="project" value="InterPro"/>
</dbReference>
<organism evidence="4">
    <name type="scientific">Volvox carteri f. nagariensis</name>
    <dbReference type="NCBI Taxonomy" id="3068"/>
    <lineage>
        <taxon>Eukaryota</taxon>
        <taxon>Viridiplantae</taxon>
        <taxon>Chlorophyta</taxon>
        <taxon>core chlorophytes</taxon>
        <taxon>Chlorophyceae</taxon>
        <taxon>CS clade</taxon>
        <taxon>Chlamydomonadales</taxon>
        <taxon>Volvocaceae</taxon>
        <taxon>Volvox</taxon>
    </lineage>
</organism>
<dbReference type="GO" id="GO:0005506">
    <property type="term" value="F:iron ion binding"/>
    <property type="evidence" value="ECO:0007669"/>
    <property type="project" value="InterPro"/>
</dbReference>
<dbReference type="STRING" id="3068.D8U716"/>